<evidence type="ECO:0000313" key="4">
    <source>
        <dbReference type="Proteomes" id="UP001432209"/>
    </source>
</evidence>
<organism evidence="3 4">
    <name type="scientific">Streptomyces niveus</name>
    <name type="common">Streptomyces spheroides</name>
    <dbReference type="NCBI Taxonomy" id="193462"/>
    <lineage>
        <taxon>Bacteria</taxon>
        <taxon>Bacillati</taxon>
        <taxon>Actinomycetota</taxon>
        <taxon>Actinomycetes</taxon>
        <taxon>Kitasatosporales</taxon>
        <taxon>Streptomycetaceae</taxon>
        <taxon>Streptomyces</taxon>
    </lineage>
</organism>
<keyword evidence="4" id="KW-1185">Reference proteome</keyword>
<reference evidence="3" key="1">
    <citation type="submission" date="2022-10" db="EMBL/GenBank/DDBJ databases">
        <title>The complete genomes of actinobacterial strains from the NBC collection.</title>
        <authorList>
            <person name="Joergensen T.S."/>
            <person name="Alvarez Arevalo M."/>
            <person name="Sterndorff E.B."/>
            <person name="Faurdal D."/>
            <person name="Vuksanovic O."/>
            <person name="Mourched A.-S."/>
            <person name="Charusanti P."/>
            <person name="Shaw S."/>
            <person name="Blin K."/>
            <person name="Weber T."/>
        </authorList>
    </citation>
    <scope>NUCLEOTIDE SEQUENCE</scope>
    <source>
        <strain evidence="3">NBC_01432</strain>
    </source>
</reference>
<accession>A0ABZ2A2B9</accession>
<proteinExistence type="predicted"/>
<dbReference type="Proteomes" id="UP001432209">
    <property type="component" value="Chromosome"/>
</dbReference>
<gene>
    <name evidence="3" type="ORF">OG442_13285</name>
</gene>
<evidence type="ECO:0008006" key="5">
    <source>
        <dbReference type="Google" id="ProtNLM"/>
    </source>
</evidence>
<protein>
    <recommendedName>
        <fullName evidence="5">Secreted protein</fullName>
    </recommendedName>
</protein>
<feature type="compositionally biased region" description="Basic residues" evidence="1">
    <location>
        <begin position="90"/>
        <end position="110"/>
    </location>
</feature>
<name>A0ABZ2A2B9_STRNV</name>
<keyword evidence="2" id="KW-1133">Transmembrane helix</keyword>
<evidence type="ECO:0000256" key="1">
    <source>
        <dbReference type="SAM" id="MobiDB-lite"/>
    </source>
</evidence>
<evidence type="ECO:0000256" key="2">
    <source>
        <dbReference type="SAM" id="Phobius"/>
    </source>
</evidence>
<evidence type="ECO:0000313" key="3">
    <source>
        <dbReference type="EMBL" id="WUX52426.1"/>
    </source>
</evidence>
<feature type="region of interest" description="Disordered" evidence="1">
    <location>
        <begin position="72"/>
        <end position="110"/>
    </location>
</feature>
<keyword evidence="2" id="KW-0472">Membrane</keyword>
<keyword evidence="2" id="KW-0812">Transmembrane</keyword>
<sequence length="110" mass="11858">MNALLPLLMVVGCLAVVMGFFGWLALLVRRRGSAGAGITAAMASYDEAFRVTAHDAHYEIQAAAERQMPLLSPDDPAGRDLAAGSPYAGPRRRPAGRRSVLRRLGRRLRG</sequence>
<dbReference type="EMBL" id="CP109495">
    <property type="protein sequence ID" value="WUX52426.1"/>
    <property type="molecule type" value="Genomic_DNA"/>
</dbReference>
<dbReference type="RefSeq" id="WP_329076086.1">
    <property type="nucleotide sequence ID" value="NZ_CP109495.1"/>
</dbReference>
<feature type="transmembrane region" description="Helical" evidence="2">
    <location>
        <begin position="6"/>
        <end position="28"/>
    </location>
</feature>